<dbReference type="Gene3D" id="3.90.550.10">
    <property type="entry name" value="Spore Coat Polysaccharide Biosynthesis Protein SpsA, Chain A"/>
    <property type="match status" value="1"/>
</dbReference>
<dbReference type="PANTHER" id="PTHR21485:SF6">
    <property type="entry name" value="N-ACYLNEURAMINATE CYTIDYLYLTRANSFERASE-RELATED"/>
    <property type="match status" value="1"/>
</dbReference>
<dbReference type="PaxDb" id="123214-PERMA_1622"/>
<proteinExistence type="predicted"/>
<dbReference type="SUPFAM" id="SSF53448">
    <property type="entry name" value="Nucleotide-diphospho-sugar transferases"/>
    <property type="match status" value="1"/>
</dbReference>
<dbReference type="EC" id="2.7.7.43" evidence="1"/>
<dbReference type="STRING" id="123214.PERMA_1622"/>
<keyword evidence="2" id="KW-1185">Reference proteome</keyword>
<dbReference type="InterPro" id="IPR050793">
    <property type="entry name" value="CMP-NeuNAc_synthase"/>
</dbReference>
<dbReference type="AlphaFoldDB" id="C0QRU2"/>
<dbReference type="Proteomes" id="UP000001366">
    <property type="component" value="Chromosome"/>
</dbReference>
<protein>
    <submittedName>
        <fullName evidence="1">N-acylneuraminate cytidylyltransferase (CMP-N-acetylneuraminic acid synthetase) (CMP-NeuNAc synthetase) (CMP-sialicacid synthetase)</fullName>
        <ecNumber evidence="1">2.7.7.43</ecNumber>
    </submittedName>
</protein>
<organism evidence="1 2">
    <name type="scientific">Persephonella marina (strain DSM 14350 / EX-H1)</name>
    <dbReference type="NCBI Taxonomy" id="123214"/>
    <lineage>
        <taxon>Bacteria</taxon>
        <taxon>Pseudomonadati</taxon>
        <taxon>Aquificota</taxon>
        <taxon>Aquificia</taxon>
        <taxon>Aquificales</taxon>
        <taxon>Hydrogenothermaceae</taxon>
        <taxon>Persephonella</taxon>
    </lineage>
</organism>
<accession>C0QRU2</accession>
<keyword evidence="1" id="KW-0808">Transferase</keyword>
<dbReference type="InterPro" id="IPR003329">
    <property type="entry name" value="Cytidylyl_trans"/>
</dbReference>
<dbReference type="GO" id="GO:0008781">
    <property type="term" value="F:N-acylneuraminate cytidylyltransferase activity"/>
    <property type="evidence" value="ECO:0007669"/>
    <property type="project" value="UniProtKB-EC"/>
</dbReference>
<dbReference type="Pfam" id="PF02348">
    <property type="entry name" value="CTP_transf_3"/>
    <property type="match status" value="1"/>
</dbReference>
<dbReference type="eggNOG" id="COG1083">
    <property type="taxonomic scope" value="Bacteria"/>
</dbReference>
<evidence type="ECO:0000313" key="2">
    <source>
        <dbReference type="Proteomes" id="UP000001366"/>
    </source>
</evidence>
<dbReference type="EMBL" id="CP001230">
    <property type="protein sequence ID" value="ACO03331.1"/>
    <property type="molecule type" value="Genomic_DNA"/>
</dbReference>
<keyword evidence="1" id="KW-0548">Nucleotidyltransferase</keyword>
<reference evidence="1 2" key="1">
    <citation type="journal article" date="2009" name="J. Bacteriol.">
        <title>Complete and draft genome sequences of six members of the Aquificales.</title>
        <authorList>
            <person name="Reysenbach A.L."/>
            <person name="Hamamura N."/>
            <person name="Podar M."/>
            <person name="Griffiths E."/>
            <person name="Ferreira S."/>
            <person name="Hochstein R."/>
            <person name="Heidelberg J."/>
            <person name="Johnson J."/>
            <person name="Mead D."/>
            <person name="Pohorille A."/>
            <person name="Sarmiento M."/>
            <person name="Schweighofer K."/>
            <person name="Seshadri R."/>
            <person name="Voytek M.A."/>
        </authorList>
    </citation>
    <scope>NUCLEOTIDE SEQUENCE [LARGE SCALE GENOMIC DNA]</scope>
    <source>
        <strain evidence="2">DSM 14350 / EX-H1</strain>
    </source>
</reference>
<name>C0QRU2_PERMH</name>
<sequence>MSKDMKIHALIPARSGSKGIPKKNIVNLGGKPLIYWTIKASIESRYIERTFVSTDSNEIADISKKYGAEIPYIRPEDLSQDETPTKDVIFYHLQYFRPDVLVLLQPTSPLRDKDHIDRAVELFLEKKPEAVISVREASEKPFWMMEIDKDGFLKHLFKERFTRRQDMPSVYIPNGAIYIYDVKTLLKNKDLFPERTIPFIMDRISSIDIDDHTDLRIAEIFIGERYEK</sequence>
<dbReference type="CDD" id="cd02513">
    <property type="entry name" value="CMP-NeuAc_Synthase"/>
    <property type="match status" value="1"/>
</dbReference>
<evidence type="ECO:0000313" key="1">
    <source>
        <dbReference type="EMBL" id="ACO03331.1"/>
    </source>
</evidence>
<dbReference type="KEGG" id="pmx:PERMA_1622"/>
<dbReference type="HOGENOM" id="CLU_042930_1_1_0"/>
<dbReference type="PANTHER" id="PTHR21485">
    <property type="entry name" value="HAD SUPERFAMILY MEMBERS CMAS AND KDSC"/>
    <property type="match status" value="1"/>
</dbReference>
<gene>
    <name evidence="1" type="ordered locus">PERMA_1622</name>
</gene>
<dbReference type="InterPro" id="IPR029044">
    <property type="entry name" value="Nucleotide-diphossugar_trans"/>
</dbReference>